<dbReference type="Proteomes" id="UP001345219">
    <property type="component" value="Chromosome 1"/>
</dbReference>
<dbReference type="EMBL" id="JAXIOK010000023">
    <property type="protein sequence ID" value="KAK4742343.1"/>
    <property type="molecule type" value="Genomic_DNA"/>
</dbReference>
<keyword evidence="2" id="KW-1185">Reference proteome</keyword>
<proteinExistence type="predicted"/>
<sequence length="67" mass="7452">MGNEMVKEEALQIIGMECCTKLETPSMYPRAKGILHALEEKGIGMAIASCSPRQEIAKTFLDKLHMK</sequence>
<dbReference type="GO" id="GO:0003993">
    <property type="term" value="F:acid phosphatase activity"/>
    <property type="evidence" value="ECO:0007669"/>
    <property type="project" value="TreeGrafter"/>
</dbReference>
<gene>
    <name evidence="1" type="ORF">SAY87_000344</name>
</gene>
<dbReference type="Gene3D" id="3.40.50.1000">
    <property type="entry name" value="HAD superfamily/HAD-like"/>
    <property type="match status" value="1"/>
</dbReference>
<comment type="caution">
    <text evidence="1">The sequence shown here is derived from an EMBL/GenBank/DDBJ whole genome shotgun (WGS) entry which is preliminary data.</text>
</comment>
<evidence type="ECO:0000313" key="2">
    <source>
        <dbReference type="Proteomes" id="UP001345219"/>
    </source>
</evidence>
<protein>
    <submittedName>
        <fullName evidence="1">Uncharacterized protein</fullName>
    </submittedName>
</protein>
<dbReference type="InterPro" id="IPR023214">
    <property type="entry name" value="HAD_sf"/>
</dbReference>
<dbReference type="AlphaFoldDB" id="A0AAN7JH38"/>
<reference evidence="1 2" key="1">
    <citation type="journal article" date="2023" name="Hortic Res">
        <title>Pangenome of water caltrop reveals structural variations and asymmetric subgenome divergence after allopolyploidization.</title>
        <authorList>
            <person name="Zhang X."/>
            <person name="Chen Y."/>
            <person name="Wang L."/>
            <person name="Yuan Y."/>
            <person name="Fang M."/>
            <person name="Shi L."/>
            <person name="Lu R."/>
            <person name="Comes H.P."/>
            <person name="Ma Y."/>
            <person name="Chen Y."/>
            <person name="Huang G."/>
            <person name="Zhou Y."/>
            <person name="Zheng Z."/>
            <person name="Qiu Y."/>
        </authorList>
    </citation>
    <scope>NUCLEOTIDE SEQUENCE [LARGE SCALE GENOMIC DNA]</scope>
    <source>
        <tissue evidence="1">Roots</tissue>
    </source>
</reference>
<dbReference type="InterPro" id="IPR010036">
    <property type="entry name" value="MDP_1_eu_arc"/>
</dbReference>
<evidence type="ECO:0000313" key="1">
    <source>
        <dbReference type="EMBL" id="KAK4742343.1"/>
    </source>
</evidence>
<accession>A0AAN7JH38</accession>
<organism evidence="1 2">
    <name type="scientific">Trapa incisa</name>
    <dbReference type="NCBI Taxonomy" id="236973"/>
    <lineage>
        <taxon>Eukaryota</taxon>
        <taxon>Viridiplantae</taxon>
        <taxon>Streptophyta</taxon>
        <taxon>Embryophyta</taxon>
        <taxon>Tracheophyta</taxon>
        <taxon>Spermatophyta</taxon>
        <taxon>Magnoliopsida</taxon>
        <taxon>eudicotyledons</taxon>
        <taxon>Gunneridae</taxon>
        <taxon>Pentapetalae</taxon>
        <taxon>rosids</taxon>
        <taxon>malvids</taxon>
        <taxon>Myrtales</taxon>
        <taxon>Lythraceae</taxon>
        <taxon>Trapa</taxon>
    </lineage>
</organism>
<dbReference type="PANTHER" id="PTHR17901">
    <property type="entry name" value="MAGNESIUM-DEPENDENT PHOSPHATASE 1 MDP1"/>
    <property type="match status" value="1"/>
</dbReference>
<dbReference type="PANTHER" id="PTHR17901:SF14">
    <property type="entry name" value="MAGNESIUM-DEPENDENT PHOSPHATASE 1"/>
    <property type="match status" value="1"/>
</dbReference>
<name>A0AAN7JH38_9MYRT</name>